<organism evidence="4 5">
    <name type="scientific">Priapulus caudatus</name>
    <name type="common">Priapulid worm</name>
    <dbReference type="NCBI Taxonomy" id="37621"/>
    <lineage>
        <taxon>Eukaryota</taxon>
        <taxon>Metazoa</taxon>
        <taxon>Ecdysozoa</taxon>
        <taxon>Scalidophora</taxon>
        <taxon>Priapulida</taxon>
        <taxon>Priapulimorpha</taxon>
        <taxon>Priapulimorphida</taxon>
        <taxon>Priapulidae</taxon>
        <taxon>Priapulus</taxon>
    </lineage>
</organism>
<evidence type="ECO:0000313" key="4">
    <source>
        <dbReference type="Proteomes" id="UP000695022"/>
    </source>
</evidence>
<accession>A0ABM1EEV4</accession>
<reference evidence="5" key="1">
    <citation type="submission" date="2025-08" db="UniProtKB">
        <authorList>
            <consortium name="RefSeq"/>
        </authorList>
    </citation>
    <scope>IDENTIFICATION</scope>
</reference>
<protein>
    <submittedName>
        <fullName evidence="5">Protein FAM151A-like isoform X1</fullName>
    </submittedName>
</protein>
<gene>
    <name evidence="5" type="primary">LOC106811569</name>
</gene>
<evidence type="ECO:0000256" key="2">
    <source>
        <dbReference type="SAM" id="SignalP"/>
    </source>
</evidence>
<name>A0ABM1EEV4_PRICU</name>
<dbReference type="PANTHER" id="PTHR21184:SF6">
    <property type="entry name" value="CONSERVED PLASMA MEMBRANE PROTEIN"/>
    <property type="match status" value="1"/>
</dbReference>
<sequence length="529" mass="56986">MITDAGCRMFGFAIVIGIIGISRGATNTDADVLDVYPSSSGDGINVIWAHGVNSVAALNDSLSDKAVMMLEADVILREGSFIPVMAHSPAVDSNLTLEEWLLRTVVADKGMKIDFRLIGALDPAMDVLVEMDKDLHAPLWINADIVSGPNYPLPPVDPVRFLETTVRRFPRSVLSLGWTTWWVPDGCVVTQSNRYTWKMMLDMVQLCCSLQQPITFPVRAVWAHTSYDKWLWLTQLRPDFTLTVWHGARDPINITGLVSLRRHGDPRRIFYDFPVGLKQQFLDALEEGNVSPGAGGLPYTWNATYWQVIPAESSQIFMTDMNVVLAGAGPDWALLSYGGPLDRAARVTGRAQFISNRLPGNPGDEVERSYVAVTMVVGNRTLVVGFNDKGFVEIRTEGAGGEATVVASRQDVALTSDCISFEVAIAGKQVTATSTVVHCRDSAGDPANADASASVTSRLGGDAVAKRGGDAVAKRGGDAVAKLSVRKADAWHDVLIEDLTISRSAAGSFLPVPVITYVLIVVIGGGSAA</sequence>
<dbReference type="RefSeq" id="XP_014670725.1">
    <property type="nucleotide sequence ID" value="XM_014815239.1"/>
</dbReference>
<proteinExistence type="inferred from homology"/>
<comment type="similarity">
    <text evidence="1">Belongs to the menorin family.</text>
</comment>
<keyword evidence="2" id="KW-0732">Signal</keyword>
<dbReference type="PANTHER" id="PTHR21184">
    <property type="entry name" value="MENORIN (DENDRITIC BRANCHING PROTEIN)"/>
    <property type="match status" value="1"/>
</dbReference>
<feature type="signal peptide" evidence="2">
    <location>
        <begin position="1"/>
        <end position="24"/>
    </location>
</feature>
<dbReference type="Pfam" id="PF10223">
    <property type="entry name" value="Menorin_N"/>
    <property type="match status" value="1"/>
</dbReference>
<evidence type="ECO:0000256" key="1">
    <source>
        <dbReference type="ARBA" id="ARBA00044953"/>
    </source>
</evidence>
<feature type="chain" id="PRO_5047046633" evidence="2">
    <location>
        <begin position="25"/>
        <end position="529"/>
    </location>
</feature>
<dbReference type="Proteomes" id="UP000695022">
    <property type="component" value="Unplaced"/>
</dbReference>
<dbReference type="GeneID" id="106811569"/>
<feature type="domain" description="Menorin-like" evidence="3">
    <location>
        <begin position="42"/>
        <end position="275"/>
    </location>
</feature>
<evidence type="ECO:0000313" key="5">
    <source>
        <dbReference type="RefSeq" id="XP_014670725.1"/>
    </source>
</evidence>
<keyword evidence="4" id="KW-1185">Reference proteome</keyword>
<dbReference type="InterPro" id="IPR019356">
    <property type="entry name" value="Menorin_dom"/>
</dbReference>
<evidence type="ECO:0000259" key="3">
    <source>
        <dbReference type="Pfam" id="PF10223"/>
    </source>
</evidence>